<comment type="caution">
    <text evidence="1">The sequence shown here is derived from an EMBL/GenBank/DDBJ whole genome shotgun (WGS) entry which is preliminary data.</text>
</comment>
<organism evidence="1 2">
    <name type="scientific">Croceibacterium mercuriale</name>
    <dbReference type="NCBI Taxonomy" id="1572751"/>
    <lineage>
        <taxon>Bacteria</taxon>
        <taxon>Pseudomonadati</taxon>
        <taxon>Pseudomonadota</taxon>
        <taxon>Alphaproteobacteria</taxon>
        <taxon>Sphingomonadales</taxon>
        <taxon>Erythrobacteraceae</taxon>
        <taxon>Croceibacterium</taxon>
    </lineage>
</organism>
<name>A0A0B2BUX8_9SPHN</name>
<dbReference type="STRING" id="1572751.PK98_00145"/>
<accession>A0A0B2BUX8</accession>
<evidence type="ECO:0000313" key="2">
    <source>
        <dbReference type="Proteomes" id="UP000030988"/>
    </source>
</evidence>
<proteinExistence type="predicted"/>
<evidence type="ECO:0000313" key="1">
    <source>
        <dbReference type="EMBL" id="KHL25224.1"/>
    </source>
</evidence>
<keyword evidence="2" id="KW-1185">Reference proteome</keyword>
<dbReference type="AlphaFoldDB" id="A0A0B2BUX8"/>
<sequence>MSDAALLRHEGPSWRAGLVRKHLLLRGMASGCVPTPRAARFAAQARPGRGAVTFAELASLPMWRLDPALDRDRLAEIAGLLAARPILLRTVAGPLLRDLADRYTPALLEAVLEAELPDAAPGVAARSLASAELRDTGQAVLDAATGDDVDARAIADTALLLCTAGEQGPQ</sequence>
<dbReference type="EMBL" id="JTDN01000001">
    <property type="protein sequence ID" value="KHL25224.1"/>
    <property type="molecule type" value="Genomic_DNA"/>
</dbReference>
<dbReference type="RefSeq" id="WP_039093478.1">
    <property type="nucleotide sequence ID" value="NZ_JTDN01000001.1"/>
</dbReference>
<protein>
    <submittedName>
        <fullName evidence="1">Uncharacterized protein</fullName>
    </submittedName>
</protein>
<dbReference type="Proteomes" id="UP000030988">
    <property type="component" value="Unassembled WGS sequence"/>
</dbReference>
<reference evidence="1 2" key="1">
    <citation type="submission" date="2014-11" db="EMBL/GenBank/DDBJ databases">
        <title>Draft genome sequence of Kirrobacter mercurialis.</title>
        <authorList>
            <person name="Coil D.A."/>
            <person name="Eisen J.A."/>
        </authorList>
    </citation>
    <scope>NUCLEOTIDE SEQUENCE [LARGE SCALE GENOMIC DNA]</scope>
    <source>
        <strain evidence="1 2">Coronado</strain>
    </source>
</reference>
<gene>
    <name evidence="1" type="ORF">PK98_00145</name>
</gene>